<dbReference type="InterPro" id="IPR009003">
    <property type="entry name" value="Peptidase_S1_PA"/>
</dbReference>
<dbReference type="InterPro" id="IPR001254">
    <property type="entry name" value="Trypsin_dom"/>
</dbReference>
<sequence length="119" mass="13074">MPLGTEFRLAEDTDEALRVFVGDHDYTANGEFQEIYLVNRAIFNPNHNPDDIIKGTDIAILKTKDPITLIPVQETAVVVYSVHQKTSTVGSGTERYAADSRAAGESVLLSIISVRFIHG</sequence>
<dbReference type="AlphaFoldDB" id="A0A183T2M7"/>
<dbReference type="WBParaSite" id="SSLN_0001114301-mRNA-1">
    <property type="protein sequence ID" value="SSLN_0001114301-mRNA-1"/>
    <property type="gene ID" value="SSLN_0001114301"/>
</dbReference>
<feature type="domain" description="Peptidase S1" evidence="1">
    <location>
        <begin position="15"/>
        <end position="98"/>
    </location>
</feature>
<dbReference type="GO" id="GO:0006508">
    <property type="term" value="P:proteolysis"/>
    <property type="evidence" value="ECO:0007669"/>
    <property type="project" value="InterPro"/>
</dbReference>
<dbReference type="GO" id="GO:0004252">
    <property type="term" value="F:serine-type endopeptidase activity"/>
    <property type="evidence" value="ECO:0007669"/>
    <property type="project" value="InterPro"/>
</dbReference>
<reference evidence="2 3" key="2">
    <citation type="submission" date="2018-11" db="EMBL/GenBank/DDBJ databases">
        <authorList>
            <consortium name="Pathogen Informatics"/>
        </authorList>
    </citation>
    <scope>NUCLEOTIDE SEQUENCE [LARGE SCALE GENOMIC DNA]</scope>
    <source>
        <strain evidence="2 3">NST_G2</strain>
    </source>
</reference>
<dbReference type="Pfam" id="PF00089">
    <property type="entry name" value="Trypsin"/>
    <property type="match status" value="1"/>
</dbReference>
<evidence type="ECO:0000259" key="1">
    <source>
        <dbReference type="Pfam" id="PF00089"/>
    </source>
</evidence>
<proteinExistence type="predicted"/>
<protein>
    <submittedName>
        <fullName evidence="4">Peptidase S1 domain-containing protein</fullName>
    </submittedName>
</protein>
<evidence type="ECO:0000313" key="2">
    <source>
        <dbReference type="EMBL" id="VDL97110.1"/>
    </source>
</evidence>
<evidence type="ECO:0000313" key="4">
    <source>
        <dbReference type="WBParaSite" id="SSLN_0001114301-mRNA-1"/>
    </source>
</evidence>
<keyword evidence="3" id="KW-1185">Reference proteome</keyword>
<organism evidence="4">
    <name type="scientific">Schistocephalus solidus</name>
    <name type="common">Tapeworm</name>
    <dbReference type="NCBI Taxonomy" id="70667"/>
    <lineage>
        <taxon>Eukaryota</taxon>
        <taxon>Metazoa</taxon>
        <taxon>Spiralia</taxon>
        <taxon>Lophotrochozoa</taxon>
        <taxon>Platyhelminthes</taxon>
        <taxon>Cestoda</taxon>
        <taxon>Eucestoda</taxon>
        <taxon>Diphyllobothriidea</taxon>
        <taxon>Diphyllobothriidae</taxon>
        <taxon>Schistocephalus</taxon>
    </lineage>
</organism>
<dbReference type="SUPFAM" id="SSF50494">
    <property type="entry name" value="Trypsin-like serine proteases"/>
    <property type="match status" value="1"/>
</dbReference>
<dbReference type="InterPro" id="IPR043504">
    <property type="entry name" value="Peptidase_S1_PA_chymotrypsin"/>
</dbReference>
<dbReference type="EMBL" id="UYSU01036051">
    <property type="protein sequence ID" value="VDL97110.1"/>
    <property type="molecule type" value="Genomic_DNA"/>
</dbReference>
<name>A0A183T2M7_SCHSO</name>
<evidence type="ECO:0000313" key="3">
    <source>
        <dbReference type="Proteomes" id="UP000275846"/>
    </source>
</evidence>
<dbReference type="Proteomes" id="UP000275846">
    <property type="component" value="Unassembled WGS sequence"/>
</dbReference>
<accession>A0A183T2M7</accession>
<reference evidence="4" key="1">
    <citation type="submission" date="2016-06" db="UniProtKB">
        <authorList>
            <consortium name="WormBaseParasite"/>
        </authorList>
    </citation>
    <scope>IDENTIFICATION</scope>
</reference>
<dbReference type="Gene3D" id="2.40.10.10">
    <property type="entry name" value="Trypsin-like serine proteases"/>
    <property type="match status" value="1"/>
</dbReference>
<gene>
    <name evidence="2" type="ORF">SSLN_LOCUS10725</name>
</gene>